<dbReference type="Proteomes" id="UP000663828">
    <property type="component" value="Unassembled WGS sequence"/>
</dbReference>
<feature type="compositionally biased region" description="Polar residues" evidence="2">
    <location>
        <begin position="1"/>
        <end position="10"/>
    </location>
</feature>
<evidence type="ECO:0000313" key="3">
    <source>
        <dbReference type="EMBL" id="CAF0928532.1"/>
    </source>
</evidence>
<comment type="caution">
    <text evidence="3">The sequence shown here is derived from an EMBL/GenBank/DDBJ whole genome shotgun (WGS) entry which is preliminary data.</text>
</comment>
<dbReference type="Proteomes" id="UP000663852">
    <property type="component" value="Unassembled WGS sequence"/>
</dbReference>
<keyword evidence="1" id="KW-0175">Coiled coil</keyword>
<evidence type="ECO:0000256" key="2">
    <source>
        <dbReference type="SAM" id="MobiDB-lite"/>
    </source>
</evidence>
<reference evidence="3" key="1">
    <citation type="submission" date="2021-02" db="EMBL/GenBank/DDBJ databases">
        <authorList>
            <person name="Nowell W R."/>
        </authorList>
    </citation>
    <scope>NUCLEOTIDE SEQUENCE</scope>
</reference>
<dbReference type="OrthoDB" id="10006233at2759"/>
<evidence type="ECO:0000313" key="4">
    <source>
        <dbReference type="EMBL" id="CAF1282976.1"/>
    </source>
</evidence>
<organism evidence="3 5">
    <name type="scientific">Adineta ricciae</name>
    <name type="common">Rotifer</name>
    <dbReference type="NCBI Taxonomy" id="249248"/>
    <lineage>
        <taxon>Eukaryota</taxon>
        <taxon>Metazoa</taxon>
        <taxon>Spiralia</taxon>
        <taxon>Gnathifera</taxon>
        <taxon>Rotifera</taxon>
        <taxon>Eurotatoria</taxon>
        <taxon>Bdelloidea</taxon>
        <taxon>Adinetida</taxon>
        <taxon>Adinetidae</taxon>
        <taxon>Adineta</taxon>
    </lineage>
</organism>
<feature type="coiled-coil region" evidence="1">
    <location>
        <begin position="98"/>
        <end position="125"/>
    </location>
</feature>
<sequence length="412" mass="45689">MDDSNNSIAQETIERENMKREGLNAHIQSVSEELLRKESWEEFKPDEIAEASLQVATMNTNSSDEDEQTRRFQQFISIATNFSSLPFAQRLLKIPDLVENIKQLIENMIKEIQEYSDMANELHDLIECFVRMVMQAKHSVNMMLPLLKETTTQMGIVQDVLKPDPSNALSDTDKKDIRLALDQMSSGINQLLNLSKSAVIESRQLDDHVHNMTNSVQSKKVTVEERLEIANFCLRYATGASSLASGAAAGGFVVAEAFGGVGALVIAGTAFPPVTAIIGAAILGGIGAKTATIMVQKFWVRHQLKALGYLEKIFESLIELKSANRCFMCRMADTEEKANAVSVHIQGIQLCLESERQRRAHHDVCNVAIGSTTAMIESLERISNLDISKWTDTSHIISSPTPIMLTYVVKDT</sequence>
<protein>
    <submittedName>
        <fullName evidence="3">Uncharacterized protein</fullName>
    </submittedName>
</protein>
<proteinExistence type="predicted"/>
<evidence type="ECO:0000313" key="5">
    <source>
        <dbReference type="Proteomes" id="UP000663828"/>
    </source>
</evidence>
<gene>
    <name evidence="4" type="ORF">EDS130_LOCUS29660</name>
    <name evidence="3" type="ORF">XAT740_LOCUS9442</name>
</gene>
<dbReference type="EMBL" id="CAJNOR010000486">
    <property type="protein sequence ID" value="CAF0928532.1"/>
    <property type="molecule type" value="Genomic_DNA"/>
</dbReference>
<evidence type="ECO:0000256" key="1">
    <source>
        <dbReference type="SAM" id="Coils"/>
    </source>
</evidence>
<dbReference type="EMBL" id="CAJNOJ010000202">
    <property type="protein sequence ID" value="CAF1282976.1"/>
    <property type="molecule type" value="Genomic_DNA"/>
</dbReference>
<feature type="region of interest" description="Disordered" evidence="2">
    <location>
        <begin position="1"/>
        <end position="20"/>
    </location>
</feature>
<name>A0A814BHR5_ADIRI</name>
<dbReference type="AlphaFoldDB" id="A0A814BHR5"/>
<accession>A0A814BHR5</accession>
<keyword evidence="5" id="KW-1185">Reference proteome</keyword>